<comment type="similarity">
    <text evidence="2">Belongs to the TrbI/VirB10 family.</text>
</comment>
<evidence type="ECO:0000256" key="8">
    <source>
        <dbReference type="SAM" id="Phobius"/>
    </source>
</evidence>
<feature type="compositionally biased region" description="Pro residues" evidence="7">
    <location>
        <begin position="102"/>
        <end position="115"/>
    </location>
</feature>
<proteinExistence type="inferred from homology"/>
<evidence type="ECO:0000256" key="5">
    <source>
        <dbReference type="ARBA" id="ARBA00022989"/>
    </source>
</evidence>
<keyword evidence="4 8" id="KW-0812">Transmembrane</keyword>
<feature type="compositionally biased region" description="Pro residues" evidence="7">
    <location>
        <begin position="124"/>
        <end position="136"/>
    </location>
</feature>
<feature type="region of interest" description="Disordered" evidence="7">
    <location>
        <begin position="67"/>
        <end position="143"/>
    </location>
</feature>
<organism evidence="9 10">
    <name type="scientific">Mesorhizobium qingshengii</name>
    <dbReference type="NCBI Taxonomy" id="1165689"/>
    <lineage>
        <taxon>Bacteria</taxon>
        <taxon>Pseudomonadati</taxon>
        <taxon>Pseudomonadota</taxon>
        <taxon>Alphaproteobacteria</taxon>
        <taxon>Hyphomicrobiales</taxon>
        <taxon>Phyllobacteriaceae</taxon>
        <taxon>Mesorhizobium</taxon>
    </lineage>
</organism>
<keyword evidence="5 8" id="KW-1133">Transmembrane helix</keyword>
<keyword evidence="3" id="KW-1003">Cell membrane</keyword>
<sequence>MGNGPQEERELIQRSPELEALASSGDSAIADTSMRRKHLIGGGTLILSGLVAGYFVLADRQAPPRDILAGDEEFSTTSFRPPSFVRDGEPQPKPAEPAIIALPPPPPPPAPAPPRDSPDTTPFNVPPPPAASPEPPDATAVPADEFPKRFRSSMVVFDNKGSAGEQNAPQAGGGPGAVVAGKDRNSKFLAAAAGIGDRSAIARKIQRIDALVPEGTLIPGILETAIVSDLPGQVRAIVSEDVYSFDGRRVLIPAGTRLIGEYQSEITQGQKRIFVIWTRLLRDDGVSVRLNSIGADSLGRSGLTGRVDNKFRERFGAAILLSIVGGGASYLTGYGSQAATGGSDEGQRAQDIARSTIAQTFSDMANQVLGDSVKIPPTISVPQGERIFVFVRQDLDFSAIYQDPLAEAMKEIRHERGLD</sequence>
<dbReference type="InterPro" id="IPR042217">
    <property type="entry name" value="T4SS_VirB10/TrbI"/>
</dbReference>
<dbReference type="AlphaFoldDB" id="A0A1G5ZD29"/>
<name>A0A1G5ZD29_9HYPH</name>
<feature type="compositionally biased region" description="Basic and acidic residues" evidence="7">
    <location>
        <begin position="1"/>
        <end position="12"/>
    </location>
</feature>
<feature type="transmembrane region" description="Helical" evidence="8">
    <location>
        <begin position="39"/>
        <end position="57"/>
    </location>
</feature>
<dbReference type="NCBIfam" id="NF038091">
    <property type="entry name" value="T4SS_VirB10"/>
    <property type="match status" value="1"/>
</dbReference>
<protein>
    <submittedName>
        <fullName evidence="9">Type IV secretion system protein VirB10</fullName>
    </submittedName>
</protein>
<accession>A0A1G5ZD29</accession>
<evidence type="ECO:0000256" key="7">
    <source>
        <dbReference type="SAM" id="MobiDB-lite"/>
    </source>
</evidence>
<dbReference type="EMBL" id="FMXM01000017">
    <property type="protein sequence ID" value="SDA92387.1"/>
    <property type="molecule type" value="Genomic_DNA"/>
</dbReference>
<dbReference type="InterPro" id="IPR005498">
    <property type="entry name" value="T4SS_VirB10/TraB/TrbI"/>
</dbReference>
<evidence type="ECO:0000256" key="4">
    <source>
        <dbReference type="ARBA" id="ARBA00022692"/>
    </source>
</evidence>
<evidence type="ECO:0000313" key="9">
    <source>
        <dbReference type="EMBL" id="SDA92387.1"/>
    </source>
</evidence>
<dbReference type="Gene3D" id="2.40.128.260">
    <property type="entry name" value="Type IV secretion system, VirB10/TraB/TrbI"/>
    <property type="match status" value="2"/>
</dbReference>
<evidence type="ECO:0000256" key="1">
    <source>
        <dbReference type="ARBA" id="ARBA00004162"/>
    </source>
</evidence>
<gene>
    <name evidence="9" type="ORF">SAMN02927914_04710</name>
</gene>
<reference evidence="9 10" key="1">
    <citation type="submission" date="2016-10" db="EMBL/GenBank/DDBJ databases">
        <authorList>
            <person name="de Groot N.N."/>
        </authorList>
    </citation>
    <scope>NUCLEOTIDE SEQUENCE [LARGE SCALE GENOMIC DNA]</scope>
    <source>
        <strain evidence="9 10">CGMCC 1.12097</strain>
    </source>
</reference>
<feature type="region of interest" description="Disordered" evidence="7">
    <location>
        <begin position="1"/>
        <end position="20"/>
    </location>
</feature>
<evidence type="ECO:0000256" key="3">
    <source>
        <dbReference type="ARBA" id="ARBA00022475"/>
    </source>
</evidence>
<evidence type="ECO:0000256" key="2">
    <source>
        <dbReference type="ARBA" id="ARBA00010265"/>
    </source>
</evidence>
<dbReference type="STRING" id="1165689.SAMN02927914_04710"/>
<comment type="subcellular location">
    <subcellularLocation>
        <location evidence="1">Cell membrane</location>
        <topology evidence="1">Single-pass membrane protein</topology>
    </subcellularLocation>
</comment>
<keyword evidence="6 8" id="KW-0472">Membrane</keyword>
<dbReference type="GO" id="GO:0005886">
    <property type="term" value="C:plasma membrane"/>
    <property type="evidence" value="ECO:0007669"/>
    <property type="project" value="UniProtKB-SubCell"/>
</dbReference>
<evidence type="ECO:0000256" key="6">
    <source>
        <dbReference type="ARBA" id="ARBA00023136"/>
    </source>
</evidence>
<dbReference type="Pfam" id="PF03743">
    <property type="entry name" value="TrbI"/>
    <property type="match status" value="1"/>
</dbReference>
<dbReference type="InterPro" id="IPR047695">
    <property type="entry name" value="T4SS_VirB10/PtlG"/>
</dbReference>
<dbReference type="CDD" id="cd16429">
    <property type="entry name" value="VirB10"/>
    <property type="match status" value="1"/>
</dbReference>
<evidence type="ECO:0000313" key="10">
    <source>
        <dbReference type="Proteomes" id="UP000198588"/>
    </source>
</evidence>
<dbReference type="Proteomes" id="UP000198588">
    <property type="component" value="Unassembled WGS sequence"/>
</dbReference>